<proteinExistence type="predicted"/>
<dbReference type="InterPro" id="IPR014151">
    <property type="entry name" value="DNA_helicase_AddA"/>
</dbReference>
<dbReference type="Pfam" id="PF00580">
    <property type="entry name" value="UvrD-helicase"/>
    <property type="match status" value="2"/>
</dbReference>
<feature type="region of interest" description="Disordered" evidence="11">
    <location>
        <begin position="1"/>
        <end position="24"/>
    </location>
</feature>
<dbReference type="EMBL" id="SPKJ01000168">
    <property type="protein sequence ID" value="MYZ50425.1"/>
    <property type="molecule type" value="Genomic_DNA"/>
</dbReference>
<dbReference type="InterPro" id="IPR014016">
    <property type="entry name" value="UvrD-like_ATP-bd"/>
</dbReference>
<keyword evidence="1 10" id="KW-0547">Nucleotide-binding</keyword>
<dbReference type="OrthoDB" id="9810135at2"/>
<evidence type="ECO:0000313" key="15">
    <source>
        <dbReference type="Proteomes" id="UP000773614"/>
    </source>
</evidence>
<feature type="binding site" evidence="10">
    <location>
        <begin position="31"/>
        <end position="38"/>
    </location>
    <ligand>
        <name>ATP</name>
        <dbReference type="ChEBI" id="CHEBI:30616"/>
    </ligand>
</feature>
<dbReference type="GO" id="GO:0033202">
    <property type="term" value="C:DNA helicase complex"/>
    <property type="evidence" value="ECO:0007669"/>
    <property type="project" value="TreeGrafter"/>
</dbReference>
<evidence type="ECO:0000259" key="12">
    <source>
        <dbReference type="PROSITE" id="PS51198"/>
    </source>
</evidence>
<reference evidence="14" key="1">
    <citation type="submission" date="2019-03" db="EMBL/GenBank/DDBJ databases">
        <title>Afifella sp. nov., isolated from activated sludge.</title>
        <authorList>
            <person name="Li Q."/>
            <person name="Liu Y."/>
        </authorList>
    </citation>
    <scope>NUCLEOTIDE SEQUENCE</scope>
    <source>
        <strain evidence="14">L72</strain>
    </source>
</reference>
<keyword evidence="4 10" id="KW-0067">ATP-binding</keyword>
<dbReference type="GO" id="GO:0005829">
    <property type="term" value="C:cytosol"/>
    <property type="evidence" value="ECO:0007669"/>
    <property type="project" value="TreeGrafter"/>
</dbReference>
<dbReference type="Proteomes" id="UP000773614">
    <property type="component" value="Unassembled WGS sequence"/>
</dbReference>
<dbReference type="PANTHER" id="PTHR11070">
    <property type="entry name" value="UVRD / RECB / PCRA DNA HELICASE FAMILY MEMBER"/>
    <property type="match status" value="1"/>
</dbReference>
<evidence type="ECO:0000256" key="8">
    <source>
        <dbReference type="ARBA" id="ARBA00034923"/>
    </source>
</evidence>
<evidence type="ECO:0000256" key="4">
    <source>
        <dbReference type="ARBA" id="ARBA00022840"/>
    </source>
</evidence>
<dbReference type="InterPro" id="IPR000212">
    <property type="entry name" value="DNA_helicase_UvrD/REP"/>
</dbReference>
<dbReference type="SUPFAM" id="SSF52540">
    <property type="entry name" value="P-loop containing nucleoside triphosphate hydrolases"/>
    <property type="match status" value="1"/>
</dbReference>
<comment type="catalytic activity">
    <reaction evidence="6">
        <text>Couples ATP hydrolysis with the unwinding of duplex DNA by translocating in the 3'-5' direction.</text>
        <dbReference type="EC" id="5.6.2.4"/>
    </reaction>
</comment>
<feature type="domain" description="UvrD-like helicase ATP-binding" evidence="12">
    <location>
        <begin position="10"/>
        <end position="509"/>
    </location>
</feature>
<dbReference type="GO" id="GO:0016787">
    <property type="term" value="F:hydrolase activity"/>
    <property type="evidence" value="ECO:0007669"/>
    <property type="project" value="UniProtKB-UniRule"/>
</dbReference>
<evidence type="ECO:0000256" key="2">
    <source>
        <dbReference type="ARBA" id="ARBA00022801"/>
    </source>
</evidence>
<evidence type="ECO:0000313" key="14">
    <source>
        <dbReference type="EMBL" id="MYZ50425.1"/>
    </source>
</evidence>
<dbReference type="AlphaFoldDB" id="A0A964T9A1"/>
<keyword evidence="2 10" id="KW-0378">Hydrolase</keyword>
<dbReference type="Gene3D" id="1.10.486.10">
    <property type="entry name" value="PCRA, domain 4"/>
    <property type="match status" value="1"/>
</dbReference>
<name>A0A964T9A1_9HYPH</name>
<evidence type="ECO:0000256" key="1">
    <source>
        <dbReference type="ARBA" id="ARBA00022741"/>
    </source>
</evidence>
<gene>
    <name evidence="14" type="primary">addA</name>
    <name evidence="14" type="ORF">E4O86_22240</name>
</gene>
<dbReference type="EC" id="5.6.2.4" evidence="7"/>
<evidence type="ECO:0000256" key="6">
    <source>
        <dbReference type="ARBA" id="ARBA00034617"/>
    </source>
</evidence>
<dbReference type="GO" id="GO:0005524">
    <property type="term" value="F:ATP binding"/>
    <property type="evidence" value="ECO:0007669"/>
    <property type="project" value="UniProtKB-UniRule"/>
</dbReference>
<feature type="non-terminal residue" evidence="14">
    <location>
        <position position="961"/>
    </location>
</feature>
<evidence type="ECO:0000256" key="11">
    <source>
        <dbReference type="SAM" id="MobiDB-lite"/>
    </source>
</evidence>
<dbReference type="Gene3D" id="3.30.160.800">
    <property type="match status" value="1"/>
</dbReference>
<dbReference type="InterPro" id="IPR014017">
    <property type="entry name" value="DNA_helicase_UvrD-like_C"/>
</dbReference>
<organism evidence="14 15">
    <name type="scientific">Propylenella binzhouense</name>
    <dbReference type="NCBI Taxonomy" id="2555902"/>
    <lineage>
        <taxon>Bacteria</taxon>
        <taxon>Pseudomonadati</taxon>
        <taxon>Pseudomonadota</taxon>
        <taxon>Alphaproteobacteria</taxon>
        <taxon>Hyphomicrobiales</taxon>
        <taxon>Propylenellaceae</taxon>
        <taxon>Propylenella</taxon>
    </lineage>
</organism>
<keyword evidence="15" id="KW-1185">Reference proteome</keyword>
<dbReference type="InterPro" id="IPR027417">
    <property type="entry name" value="P-loop_NTPase"/>
</dbReference>
<dbReference type="PROSITE" id="PS51217">
    <property type="entry name" value="UVRD_HELICASE_CTER"/>
    <property type="match status" value="1"/>
</dbReference>
<sequence>MSEVPAPDPLARTQRHQRAASDPGGSAWVVANAGSGKTHVLTLRVIRLLLAGAEPASILCLTFTRTAAAEMARRVFDTLGRWATMPDGELGKAIAELEGREPRAGDLARARRLFADALETPGGLKIQTIHAFCERLLHQFPLEANAPAHFEILDDTGAAALLAEAQQSVMGRARDGGALADALRRLAETTGDAEIAKALSAIIACRDDLRRWFELAAPAGEAGGLDDVLADLRRRLGLDPDDTEESLCRAVCAAADWPHARCRELSDRLAEALAKAGHSYDRRAAEALGRILAAASAVEEARERCGFFLSWDKEASDWRCYSAKQRFGAAFKSAMPGLEEAFVAEAERLVPLLRRLLAVRTFDATAALLRVGDAILDHYRAAKNRLGFLDYDDLIVRTRNLLSRADAAEWVLYKLDARIRHILVDEAQDTSPAQWEIVKSLAGDFFSGAGAVGSVRSMFAVGDDKQSIFGFQGAAPRMLSEMEAHFRSAAEGVEHRFVHAPLSLSFRSTAEVLAAVDKVFSGELEESVTTAYEPHSAHRLDEPGDVVLWPRIAKADVPEPEDWTTPLDAPTQAEAALAERIAEEIGRLVGGEPLRSGKRVRPGGILVLSRKRDAFVVAMHRALKARGIPAAGADRVAVATHIAALDCLALADVMLMPEDDLQLAAVLKSPLVGLDEEALMEVAAERGRRSLWRALGAAEAEPHRAAYARLAGWRSMADQVTPFRFFATVLGPDGGRRAFRSRLGSEADDVLDALLGEALAYEQAEPPTLQGFAAYLRAGTGDIKRELDETAAGVRVMTVHGAKGLEADVVFLVDGGGRVVHPSHRGALVPIGGRGDPAFVWRRRDGEALRRQYQADAEADREATREYRRLLYVGMTRARDRLYVCGVRARKEVEGCWYDLVARALLPADIPRDENAEIVAPFVWGEPLRPPRPPAGEERGDAAPPAGLPGWLRAPAPSPPP</sequence>
<evidence type="ECO:0000256" key="3">
    <source>
        <dbReference type="ARBA" id="ARBA00022806"/>
    </source>
</evidence>
<dbReference type="RefSeq" id="WP_161142744.1">
    <property type="nucleotide sequence ID" value="NZ_SPKJ01000168.1"/>
</dbReference>
<dbReference type="NCBIfam" id="TIGR02784">
    <property type="entry name" value="addA_alphas"/>
    <property type="match status" value="1"/>
</dbReference>
<comment type="catalytic activity">
    <reaction evidence="9">
        <text>ATP + H2O = ADP + phosphate + H(+)</text>
        <dbReference type="Rhea" id="RHEA:13065"/>
        <dbReference type="ChEBI" id="CHEBI:15377"/>
        <dbReference type="ChEBI" id="CHEBI:15378"/>
        <dbReference type="ChEBI" id="CHEBI:30616"/>
        <dbReference type="ChEBI" id="CHEBI:43474"/>
        <dbReference type="ChEBI" id="CHEBI:456216"/>
        <dbReference type="EC" id="5.6.2.4"/>
    </reaction>
</comment>
<evidence type="ECO:0000256" key="5">
    <source>
        <dbReference type="ARBA" id="ARBA00023235"/>
    </source>
</evidence>
<dbReference type="GO" id="GO:0043138">
    <property type="term" value="F:3'-5' DNA helicase activity"/>
    <property type="evidence" value="ECO:0007669"/>
    <property type="project" value="UniProtKB-EC"/>
</dbReference>
<accession>A0A964T9A1</accession>
<evidence type="ECO:0000259" key="13">
    <source>
        <dbReference type="PROSITE" id="PS51217"/>
    </source>
</evidence>
<keyword evidence="5" id="KW-0413">Isomerase</keyword>
<dbReference type="PANTHER" id="PTHR11070:SF2">
    <property type="entry name" value="ATP-DEPENDENT DNA HELICASE SRS2"/>
    <property type="match status" value="1"/>
</dbReference>
<dbReference type="GO" id="GO:0000725">
    <property type="term" value="P:recombinational repair"/>
    <property type="evidence" value="ECO:0007669"/>
    <property type="project" value="TreeGrafter"/>
</dbReference>
<feature type="region of interest" description="Disordered" evidence="11">
    <location>
        <begin position="926"/>
        <end position="961"/>
    </location>
</feature>
<evidence type="ECO:0000256" key="10">
    <source>
        <dbReference type="PROSITE-ProRule" id="PRU00560"/>
    </source>
</evidence>
<dbReference type="PROSITE" id="PS51198">
    <property type="entry name" value="UVRD_HELICASE_ATP_BIND"/>
    <property type="match status" value="1"/>
</dbReference>
<dbReference type="Gene3D" id="3.40.50.300">
    <property type="entry name" value="P-loop containing nucleotide triphosphate hydrolases"/>
    <property type="match status" value="3"/>
</dbReference>
<dbReference type="Pfam" id="PF13361">
    <property type="entry name" value="UvrD_C"/>
    <property type="match status" value="1"/>
</dbReference>
<dbReference type="GO" id="GO:0003677">
    <property type="term" value="F:DNA binding"/>
    <property type="evidence" value="ECO:0007669"/>
    <property type="project" value="InterPro"/>
</dbReference>
<evidence type="ECO:0000256" key="7">
    <source>
        <dbReference type="ARBA" id="ARBA00034808"/>
    </source>
</evidence>
<feature type="domain" description="UvrD-like helicase C-terminal" evidence="13">
    <location>
        <begin position="526"/>
        <end position="804"/>
    </location>
</feature>
<keyword evidence="3 10" id="KW-0347">Helicase</keyword>
<evidence type="ECO:0000256" key="9">
    <source>
        <dbReference type="ARBA" id="ARBA00048988"/>
    </source>
</evidence>
<comment type="caution">
    <text evidence="14">The sequence shown here is derived from an EMBL/GenBank/DDBJ whole genome shotgun (WGS) entry which is preliminary data.</text>
</comment>
<protein>
    <recommendedName>
        <fullName evidence="7">DNA 3'-5' helicase</fullName>
        <ecNumber evidence="7">5.6.2.4</ecNumber>
    </recommendedName>
    <alternativeName>
        <fullName evidence="8">DNA 3'-5' helicase II</fullName>
    </alternativeName>
</protein>